<dbReference type="InterPro" id="IPR002502">
    <property type="entry name" value="Amidase_domain"/>
</dbReference>
<dbReference type="GO" id="GO:0009253">
    <property type="term" value="P:peptidoglycan catabolic process"/>
    <property type="evidence" value="ECO:0007669"/>
    <property type="project" value="InterPro"/>
</dbReference>
<dbReference type="CDD" id="cd06583">
    <property type="entry name" value="PGRP"/>
    <property type="match status" value="1"/>
</dbReference>
<dbReference type="RefSeq" id="WP_183495940.1">
    <property type="nucleotide sequence ID" value="NZ_JACIFF010000005.1"/>
</dbReference>
<evidence type="ECO:0000256" key="2">
    <source>
        <dbReference type="ARBA" id="ARBA00011901"/>
    </source>
</evidence>
<evidence type="ECO:0000259" key="5">
    <source>
        <dbReference type="SMART" id="SM00644"/>
    </source>
</evidence>
<dbReference type="GO" id="GO:0009254">
    <property type="term" value="P:peptidoglycan turnover"/>
    <property type="evidence" value="ECO:0007669"/>
    <property type="project" value="TreeGrafter"/>
</dbReference>
<evidence type="ECO:0000313" key="6">
    <source>
        <dbReference type="EMBL" id="MBB4079709.1"/>
    </source>
</evidence>
<evidence type="ECO:0000256" key="3">
    <source>
        <dbReference type="ARBA" id="ARBA00022801"/>
    </source>
</evidence>
<dbReference type="Gene3D" id="3.40.80.10">
    <property type="entry name" value="Peptidoglycan recognition protein-like"/>
    <property type="match status" value="1"/>
</dbReference>
<dbReference type="GO" id="GO:0071555">
    <property type="term" value="P:cell wall organization"/>
    <property type="evidence" value="ECO:0007669"/>
    <property type="project" value="UniProtKB-KW"/>
</dbReference>
<keyword evidence="7" id="KW-1185">Reference proteome</keyword>
<dbReference type="EMBL" id="JACIFF010000005">
    <property type="protein sequence ID" value="MBB4079709.1"/>
    <property type="molecule type" value="Genomic_DNA"/>
</dbReference>
<reference evidence="6 7" key="1">
    <citation type="submission" date="2020-08" db="EMBL/GenBank/DDBJ databases">
        <title>Genomic Encyclopedia of Type Strains, Phase IV (KMG-IV): sequencing the most valuable type-strain genomes for metagenomic binning, comparative biology and taxonomic classification.</title>
        <authorList>
            <person name="Goeker M."/>
        </authorList>
    </citation>
    <scope>NUCLEOTIDE SEQUENCE [LARGE SCALE GENOMIC DNA]</scope>
    <source>
        <strain evidence="6 7">DSM 105137</strain>
    </source>
</reference>
<organism evidence="6 7">
    <name type="scientific">Neolewinella aquimaris</name>
    <dbReference type="NCBI Taxonomy" id="1835722"/>
    <lineage>
        <taxon>Bacteria</taxon>
        <taxon>Pseudomonadati</taxon>
        <taxon>Bacteroidota</taxon>
        <taxon>Saprospiria</taxon>
        <taxon>Saprospirales</taxon>
        <taxon>Lewinellaceae</taxon>
        <taxon>Neolewinella</taxon>
    </lineage>
</organism>
<sequence length="278" mass="31320">MFTITNHLLTPARQFPLRHGSQAVTPRYIVLHYDAGATLAGSLNHLRNSNLSYHMLIDRDGSSTQCVPFNRKAWHAGRSNYRDISEDVNAHAIGISMANRGAVNKYGDRYWLEYEVGQRIGDPLTADQVVRGYHPNGGSERYWERFPNTQVAACREICRSLIEIYPTIVDVVGHDEIAIGRKVDPGPAFPMASLYDLVPDRGWKERHLYRVNTPGETLNVRRGPGSDTDINGVLQHGQLVYGRSFAYQNGTATKWLSISLDERHVQNGFVHADHLEKV</sequence>
<evidence type="ECO:0000256" key="1">
    <source>
        <dbReference type="ARBA" id="ARBA00001561"/>
    </source>
</evidence>
<comment type="catalytic activity">
    <reaction evidence="1">
        <text>Hydrolyzes the link between N-acetylmuramoyl residues and L-amino acid residues in certain cell-wall glycopeptides.</text>
        <dbReference type="EC" id="3.5.1.28"/>
    </reaction>
</comment>
<dbReference type="SMART" id="SM00644">
    <property type="entry name" value="Ami_2"/>
    <property type="match status" value="1"/>
</dbReference>
<dbReference type="PANTHER" id="PTHR30417">
    <property type="entry name" value="N-ACETYLMURAMOYL-L-ALANINE AMIDASE AMID"/>
    <property type="match status" value="1"/>
</dbReference>
<keyword evidence="3 6" id="KW-0378">Hydrolase</keyword>
<dbReference type="SUPFAM" id="SSF55846">
    <property type="entry name" value="N-acetylmuramoyl-L-alanine amidase-like"/>
    <property type="match status" value="1"/>
</dbReference>
<keyword evidence="4" id="KW-0961">Cell wall biogenesis/degradation</keyword>
<comment type="caution">
    <text evidence="6">The sequence shown here is derived from an EMBL/GenBank/DDBJ whole genome shotgun (WGS) entry which is preliminary data.</text>
</comment>
<dbReference type="Proteomes" id="UP000576209">
    <property type="component" value="Unassembled WGS sequence"/>
</dbReference>
<dbReference type="InterPro" id="IPR051206">
    <property type="entry name" value="NAMLAA_amidase_2"/>
</dbReference>
<protein>
    <recommendedName>
        <fullName evidence="2">N-acetylmuramoyl-L-alanine amidase</fullName>
        <ecNumber evidence="2">3.5.1.28</ecNumber>
    </recommendedName>
</protein>
<dbReference type="EC" id="3.5.1.28" evidence="2"/>
<gene>
    <name evidence="6" type="ORF">GGR28_002334</name>
</gene>
<dbReference type="AlphaFoldDB" id="A0A840ED29"/>
<name>A0A840ED29_9BACT</name>
<accession>A0A840ED29</accession>
<proteinExistence type="predicted"/>
<feature type="domain" description="N-acetylmuramoyl-L-alanine amidase" evidence="5">
    <location>
        <begin position="15"/>
        <end position="186"/>
    </location>
</feature>
<dbReference type="Gene3D" id="2.30.30.40">
    <property type="entry name" value="SH3 Domains"/>
    <property type="match status" value="1"/>
</dbReference>
<dbReference type="PANTHER" id="PTHR30417:SF1">
    <property type="entry name" value="N-ACETYLMURAMOYL-L-ALANINE AMIDASE AMID"/>
    <property type="match status" value="1"/>
</dbReference>
<evidence type="ECO:0000256" key="4">
    <source>
        <dbReference type="ARBA" id="ARBA00023316"/>
    </source>
</evidence>
<dbReference type="InterPro" id="IPR036505">
    <property type="entry name" value="Amidase/PGRP_sf"/>
</dbReference>
<dbReference type="GO" id="GO:0008745">
    <property type="term" value="F:N-acetylmuramoyl-L-alanine amidase activity"/>
    <property type="evidence" value="ECO:0007669"/>
    <property type="project" value="UniProtKB-EC"/>
</dbReference>
<dbReference type="Pfam" id="PF01510">
    <property type="entry name" value="Amidase_2"/>
    <property type="match status" value="1"/>
</dbReference>
<evidence type="ECO:0000313" key="7">
    <source>
        <dbReference type="Proteomes" id="UP000576209"/>
    </source>
</evidence>